<dbReference type="STRING" id="1703345.A3860_05165"/>
<keyword evidence="3" id="KW-1185">Reference proteome</keyword>
<dbReference type="InterPro" id="IPR036736">
    <property type="entry name" value="ACP-like_sf"/>
</dbReference>
<dbReference type="Pfam" id="PF00550">
    <property type="entry name" value="PP-binding"/>
    <property type="match status" value="1"/>
</dbReference>
<dbReference type="SUPFAM" id="SSF47336">
    <property type="entry name" value="ACP-like"/>
    <property type="match status" value="1"/>
</dbReference>
<gene>
    <name evidence="2" type="ORF">A3860_05165</name>
</gene>
<dbReference type="PROSITE" id="PS50075">
    <property type="entry name" value="CARRIER"/>
    <property type="match status" value="1"/>
</dbReference>
<proteinExistence type="predicted"/>
<reference evidence="2 3" key="1">
    <citation type="submission" date="2016-03" db="EMBL/GenBank/DDBJ databases">
        <title>Niastella vici sp. nov., isolated from farmland soil.</title>
        <authorList>
            <person name="Chen L."/>
            <person name="Wang D."/>
            <person name="Yang S."/>
            <person name="Wang G."/>
        </authorList>
    </citation>
    <scope>NUCLEOTIDE SEQUENCE [LARGE SCALE GENOMIC DNA]</scope>
    <source>
        <strain evidence="2 3">DJ57</strain>
    </source>
</reference>
<dbReference type="AlphaFoldDB" id="A0A1V9FRU1"/>
<evidence type="ECO:0000259" key="1">
    <source>
        <dbReference type="PROSITE" id="PS50075"/>
    </source>
</evidence>
<dbReference type="Proteomes" id="UP000192796">
    <property type="component" value="Unassembled WGS sequence"/>
</dbReference>
<evidence type="ECO:0000313" key="3">
    <source>
        <dbReference type="Proteomes" id="UP000192796"/>
    </source>
</evidence>
<organism evidence="2 3">
    <name type="scientific">Niastella vici</name>
    <dbReference type="NCBI Taxonomy" id="1703345"/>
    <lineage>
        <taxon>Bacteria</taxon>
        <taxon>Pseudomonadati</taxon>
        <taxon>Bacteroidota</taxon>
        <taxon>Chitinophagia</taxon>
        <taxon>Chitinophagales</taxon>
        <taxon>Chitinophagaceae</taxon>
        <taxon>Niastella</taxon>
    </lineage>
</organism>
<comment type="caution">
    <text evidence="2">The sequence shown here is derived from an EMBL/GenBank/DDBJ whole genome shotgun (WGS) entry which is preliminary data.</text>
</comment>
<evidence type="ECO:0000313" key="2">
    <source>
        <dbReference type="EMBL" id="OQP61109.1"/>
    </source>
</evidence>
<dbReference type="RefSeq" id="WP_143774255.1">
    <property type="nucleotide sequence ID" value="NZ_LVYD01000058.1"/>
</dbReference>
<name>A0A1V9FRU1_9BACT</name>
<dbReference type="Gene3D" id="1.10.1200.10">
    <property type="entry name" value="ACP-like"/>
    <property type="match status" value="1"/>
</dbReference>
<feature type="domain" description="Carrier" evidence="1">
    <location>
        <begin position="2"/>
        <end position="80"/>
    </location>
</feature>
<dbReference type="InterPro" id="IPR009081">
    <property type="entry name" value="PP-bd_ACP"/>
</dbReference>
<protein>
    <recommendedName>
        <fullName evidence="1">Carrier domain-containing protein</fullName>
    </recommendedName>
</protein>
<sequence>MEKTISYTEVIKGYILRCAGLMELDENTDIFESGIVNSLFIIQLMTFLERDFKIKITMEDLDISNFKSVKTIASFVTRKVSRVN</sequence>
<dbReference type="OrthoDB" id="677810at2"/>
<dbReference type="EMBL" id="LVYD01000058">
    <property type="protein sequence ID" value="OQP61109.1"/>
    <property type="molecule type" value="Genomic_DNA"/>
</dbReference>
<accession>A0A1V9FRU1</accession>